<name>A0ABV9UR11_9ACTN</name>
<dbReference type="Proteomes" id="UP001595834">
    <property type="component" value="Unassembled WGS sequence"/>
</dbReference>
<comment type="caution">
    <text evidence="1">The sequence shown here is derived from an EMBL/GenBank/DDBJ whole genome shotgun (WGS) entry which is preliminary data.</text>
</comment>
<evidence type="ECO:0000313" key="2">
    <source>
        <dbReference type="Proteomes" id="UP001595834"/>
    </source>
</evidence>
<dbReference type="Pfam" id="PF14435">
    <property type="entry name" value="SUKH-4"/>
    <property type="match status" value="1"/>
</dbReference>
<keyword evidence="2" id="KW-1185">Reference proteome</keyword>
<sequence>MTATVDAEFLAAARNPTAEWLESCFGPGALWRPSAESLPEGLEHAGTRAFLAEVGIPAARNRFTGFDGKDLPENGLWEADPDEIYGRRYPDDDTPPESYAYCVGLVNQLHLMVDGITGSVEAYDPNGWDHAAGHVGYVADSAPQAIAAFALLARYEERFDGGDATALAEFTELLEQLGLDPEDEFWRNLVDELRENYLDVD</sequence>
<dbReference type="EMBL" id="JBHSIZ010000031">
    <property type="protein sequence ID" value="MFC4959637.1"/>
    <property type="molecule type" value="Genomic_DNA"/>
</dbReference>
<organism evidence="1 2">
    <name type="scientific">Streptomyces mauvecolor</name>
    <dbReference type="NCBI Taxonomy" id="58345"/>
    <lineage>
        <taxon>Bacteria</taxon>
        <taxon>Bacillati</taxon>
        <taxon>Actinomycetota</taxon>
        <taxon>Actinomycetes</taxon>
        <taxon>Kitasatosporales</taxon>
        <taxon>Streptomycetaceae</taxon>
        <taxon>Streptomyces</taxon>
    </lineage>
</organism>
<accession>A0ABV9UR11</accession>
<evidence type="ECO:0000313" key="1">
    <source>
        <dbReference type="EMBL" id="MFC4959637.1"/>
    </source>
</evidence>
<proteinExistence type="predicted"/>
<dbReference type="InterPro" id="IPR025851">
    <property type="entry name" value="SUKH-4"/>
</dbReference>
<protein>
    <submittedName>
        <fullName evidence="1">SUKH-4 family immunity protein</fullName>
    </submittedName>
</protein>
<reference evidence="2" key="1">
    <citation type="journal article" date="2019" name="Int. J. Syst. Evol. Microbiol.">
        <title>The Global Catalogue of Microorganisms (GCM) 10K type strain sequencing project: providing services to taxonomists for standard genome sequencing and annotation.</title>
        <authorList>
            <consortium name="The Broad Institute Genomics Platform"/>
            <consortium name="The Broad Institute Genome Sequencing Center for Infectious Disease"/>
            <person name="Wu L."/>
            <person name="Ma J."/>
        </authorList>
    </citation>
    <scope>NUCLEOTIDE SEQUENCE [LARGE SCALE GENOMIC DNA]</scope>
    <source>
        <strain evidence="2">CCM 7224</strain>
    </source>
</reference>
<dbReference type="RefSeq" id="WP_344379529.1">
    <property type="nucleotide sequence ID" value="NZ_BAAASQ010000029.1"/>
</dbReference>
<gene>
    <name evidence="1" type="ORF">ACFPFX_25425</name>
</gene>